<evidence type="ECO:0000256" key="2">
    <source>
        <dbReference type="ARBA" id="ARBA00022692"/>
    </source>
</evidence>
<protein>
    <submittedName>
        <fullName evidence="8">Cytochrome c-type biogenesis protein CcsB</fullName>
    </submittedName>
</protein>
<dbReference type="InterPro" id="IPR017562">
    <property type="entry name" value="Cyt_c_biogenesis_CcsA"/>
</dbReference>
<sequence>MNNADFAVLSNQAITVAGVIYFAALLAHLVEWSRLRAVVPAEAAAEGTAAEGDVLVRTGGPNPTDATGHADEHPKVAFWARLGVALTAFAAVVHLVGVVTRGLGADPVRVPWSNMYEFTITATLVAVVIYLALHRKFQLAWLGPVMVGFTWVVLLAAVRILYIPAAPVMPSLQSPWLIIHVFAAILATGAFTVAGMASIIYLIKESRSRKGKVRPGGYLDRVPSLPALDRLAYRVTAFAFPVWTFGVLIAGPIWAENAWGRYWGWDPKEVWSFITWVVFAAYLHARATRGWKGRHAAILCLVGLVTLWFNFIGINYFFGDTSQHAYALDVVATAVSSGVTA</sequence>
<keyword evidence="2 6" id="KW-0812">Transmembrane</keyword>
<keyword evidence="4 6" id="KW-1133">Transmembrane helix</keyword>
<feature type="transmembrane region" description="Helical" evidence="6">
    <location>
        <begin position="82"/>
        <end position="103"/>
    </location>
</feature>
<feature type="domain" description="Cytochrome c assembly protein" evidence="7">
    <location>
        <begin position="112"/>
        <end position="316"/>
    </location>
</feature>
<feature type="transmembrane region" description="Helical" evidence="6">
    <location>
        <begin position="270"/>
        <end position="285"/>
    </location>
</feature>
<feature type="transmembrane region" description="Helical" evidence="6">
    <location>
        <begin position="115"/>
        <end position="133"/>
    </location>
</feature>
<keyword evidence="9" id="KW-1185">Reference proteome</keyword>
<evidence type="ECO:0000256" key="5">
    <source>
        <dbReference type="ARBA" id="ARBA00023136"/>
    </source>
</evidence>
<accession>A0ABT9NSL4</accession>
<dbReference type="NCBIfam" id="TIGR03144">
    <property type="entry name" value="cytochr_II_ccsB"/>
    <property type="match status" value="1"/>
</dbReference>
<comment type="subcellular location">
    <subcellularLocation>
        <location evidence="1">Membrane</location>
        <topology evidence="1">Multi-pass membrane protein</topology>
    </subcellularLocation>
</comment>
<evidence type="ECO:0000259" key="7">
    <source>
        <dbReference type="Pfam" id="PF01578"/>
    </source>
</evidence>
<dbReference type="InterPro" id="IPR045062">
    <property type="entry name" value="Cyt_c_biogenesis_CcsA/CcmC"/>
</dbReference>
<feature type="transmembrane region" description="Helical" evidence="6">
    <location>
        <begin position="177"/>
        <end position="203"/>
    </location>
</feature>
<organism evidence="8 9">
    <name type="scientific">Nocardioides massiliensis</name>
    <dbReference type="NCBI Taxonomy" id="1325935"/>
    <lineage>
        <taxon>Bacteria</taxon>
        <taxon>Bacillati</taxon>
        <taxon>Actinomycetota</taxon>
        <taxon>Actinomycetes</taxon>
        <taxon>Propionibacteriales</taxon>
        <taxon>Nocardioidaceae</taxon>
        <taxon>Nocardioides</taxon>
    </lineage>
</organism>
<evidence type="ECO:0000256" key="3">
    <source>
        <dbReference type="ARBA" id="ARBA00022748"/>
    </source>
</evidence>
<feature type="transmembrane region" description="Helical" evidence="6">
    <location>
        <begin position="231"/>
        <end position="255"/>
    </location>
</feature>
<dbReference type="PANTHER" id="PTHR30071:SF1">
    <property type="entry name" value="CYTOCHROME B_B6 PROTEIN-RELATED"/>
    <property type="match status" value="1"/>
</dbReference>
<dbReference type="EMBL" id="JAUSQM010000001">
    <property type="protein sequence ID" value="MDP9823277.1"/>
    <property type="molecule type" value="Genomic_DNA"/>
</dbReference>
<reference evidence="8 9" key="1">
    <citation type="submission" date="2023-07" db="EMBL/GenBank/DDBJ databases">
        <title>Sequencing the genomes of 1000 actinobacteria strains.</title>
        <authorList>
            <person name="Klenk H.-P."/>
        </authorList>
    </citation>
    <scope>NUCLEOTIDE SEQUENCE [LARGE SCALE GENOMIC DNA]</scope>
    <source>
        <strain evidence="8 9">GD13</strain>
    </source>
</reference>
<feature type="transmembrane region" description="Helical" evidence="6">
    <location>
        <begin position="297"/>
        <end position="318"/>
    </location>
</feature>
<proteinExistence type="predicted"/>
<gene>
    <name evidence="8" type="ORF">J2S59_003086</name>
</gene>
<dbReference type="PANTHER" id="PTHR30071">
    <property type="entry name" value="HEME EXPORTER PROTEIN C"/>
    <property type="match status" value="1"/>
</dbReference>
<feature type="transmembrane region" description="Helical" evidence="6">
    <location>
        <begin position="145"/>
        <end position="165"/>
    </location>
</feature>
<feature type="transmembrane region" description="Helical" evidence="6">
    <location>
        <begin position="6"/>
        <end position="27"/>
    </location>
</feature>
<evidence type="ECO:0000313" key="9">
    <source>
        <dbReference type="Proteomes" id="UP001240447"/>
    </source>
</evidence>
<keyword evidence="5 6" id="KW-0472">Membrane</keyword>
<dbReference type="RefSeq" id="WP_068118902.1">
    <property type="nucleotide sequence ID" value="NZ_CCXJ01000158.1"/>
</dbReference>
<evidence type="ECO:0000256" key="6">
    <source>
        <dbReference type="SAM" id="Phobius"/>
    </source>
</evidence>
<dbReference type="Pfam" id="PF01578">
    <property type="entry name" value="Cytochrom_C_asm"/>
    <property type="match status" value="1"/>
</dbReference>
<evidence type="ECO:0000256" key="4">
    <source>
        <dbReference type="ARBA" id="ARBA00022989"/>
    </source>
</evidence>
<evidence type="ECO:0000256" key="1">
    <source>
        <dbReference type="ARBA" id="ARBA00004141"/>
    </source>
</evidence>
<keyword evidence="3" id="KW-0201">Cytochrome c-type biogenesis</keyword>
<comment type="caution">
    <text evidence="8">The sequence shown here is derived from an EMBL/GenBank/DDBJ whole genome shotgun (WGS) entry which is preliminary data.</text>
</comment>
<dbReference type="Proteomes" id="UP001240447">
    <property type="component" value="Unassembled WGS sequence"/>
</dbReference>
<dbReference type="InterPro" id="IPR002541">
    <property type="entry name" value="Cyt_c_assembly"/>
</dbReference>
<name>A0ABT9NSL4_9ACTN</name>
<evidence type="ECO:0000313" key="8">
    <source>
        <dbReference type="EMBL" id="MDP9823277.1"/>
    </source>
</evidence>